<organism evidence="1 2">
    <name type="scientific">Leptothrix discophora</name>
    <dbReference type="NCBI Taxonomy" id="89"/>
    <lineage>
        <taxon>Bacteria</taxon>
        <taxon>Pseudomonadati</taxon>
        <taxon>Pseudomonadota</taxon>
        <taxon>Betaproteobacteria</taxon>
        <taxon>Burkholderiales</taxon>
        <taxon>Sphaerotilaceae</taxon>
        <taxon>Leptothrix</taxon>
    </lineage>
</organism>
<keyword evidence="2" id="KW-1185">Reference proteome</keyword>
<gene>
    <name evidence="1" type="ORF">Q8X39_06180</name>
</gene>
<name>A0ABT9G161_LEPDI</name>
<accession>A0ABT9G161</accession>
<evidence type="ECO:0000313" key="2">
    <source>
        <dbReference type="Proteomes" id="UP001235760"/>
    </source>
</evidence>
<comment type="caution">
    <text evidence="1">The sequence shown here is derived from an EMBL/GenBank/DDBJ whole genome shotgun (WGS) entry which is preliminary data.</text>
</comment>
<dbReference type="Proteomes" id="UP001235760">
    <property type="component" value="Unassembled WGS sequence"/>
</dbReference>
<dbReference type="EMBL" id="JAUZEE010000003">
    <property type="protein sequence ID" value="MDP4300217.1"/>
    <property type="molecule type" value="Genomic_DNA"/>
</dbReference>
<reference evidence="1 2" key="1">
    <citation type="submission" date="2023-08" db="EMBL/GenBank/DDBJ databases">
        <authorList>
            <person name="Roldan D.M."/>
            <person name="Menes R.J."/>
        </authorList>
    </citation>
    <scope>NUCLEOTIDE SEQUENCE [LARGE SCALE GENOMIC DNA]</scope>
    <source>
        <strain evidence="1 2">CCM 2812</strain>
    </source>
</reference>
<proteinExistence type="predicted"/>
<sequence>MSTQSHNGTTGAKYLSRVATVVPSVRALKSLNTSRTKRHTLNDARQAVSEKLRQNIAYLRDPKNVEQPDLVYKIQQDGLYAVGIKYGNRWLKNVFGETTYLQVNTPEQVCELMELFADDVIKGEFDECIIPIMEANIDARKK</sequence>
<evidence type="ECO:0000313" key="1">
    <source>
        <dbReference type="EMBL" id="MDP4300217.1"/>
    </source>
</evidence>
<protein>
    <submittedName>
        <fullName evidence="1">Uncharacterized protein</fullName>
    </submittedName>
</protein>
<dbReference type="RefSeq" id="WP_305748784.1">
    <property type="nucleotide sequence ID" value="NZ_JAUZEE010000003.1"/>
</dbReference>